<feature type="domain" description="ABC transporter" evidence="10">
    <location>
        <begin position="578"/>
        <end position="815"/>
    </location>
</feature>
<dbReference type="Proteomes" id="UP001562425">
    <property type="component" value="Unassembled WGS sequence"/>
</dbReference>
<dbReference type="InterPro" id="IPR003439">
    <property type="entry name" value="ABC_transporter-like_ATP-bd"/>
</dbReference>
<dbReference type="GO" id="GO:0016020">
    <property type="term" value="C:membrane"/>
    <property type="evidence" value="ECO:0007669"/>
    <property type="project" value="UniProtKB-SubCell"/>
</dbReference>
<name>A0ABD1CYE3_CULPP</name>
<keyword evidence="5" id="KW-0547">Nucleotide-binding</keyword>
<gene>
    <name evidence="11" type="ORF">pipiens_001412</name>
</gene>
<dbReference type="EMBL" id="JBEHCU010009036">
    <property type="protein sequence ID" value="KAL1380619.1"/>
    <property type="molecule type" value="Genomic_DNA"/>
</dbReference>
<evidence type="ECO:0000256" key="4">
    <source>
        <dbReference type="ARBA" id="ARBA00022692"/>
    </source>
</evidence>
<keyword evidence="8 9" id="KW-0472">Membrane</keyword>
<evidence type="ECO:0000259" key="10">
    <source>
        <dbReference type="PROSITE" id="PS50893"/>
    </source>
</evidence>
<feature type="domain" description="ABC transporter" evidence="10">
    <location>
        <begin position="20"/>
        <end position="252"/>
    </location>
</feature>
<dbReference type="Pfam" id="PF00005">
    <property type="entry name" value="ABC_tran"/>
    <property type="match status" value="2"/>
</dbReference>
<dbReference type="InterPro" id="IPR017871">
    <property type="entry name" value="ABC_transporter-like_CS"/>
</dbReference>
<feature type="transmembrane region" description="Helical" evidence="9">
    <location>
        <begin position="332"/>
        <end position="352"/>
    </location>
</feature>
<dbReference type="FunFam" id="3.40.50.300:FF:001077">
    <property type="entry name" value="Uncharacterized protein, isoform A"/>
    <property type="match status" value="1"/>
</dbReference>
<dbReference type="InterPro" id="IPR003593">
    <property type="entry name" value="AAA+_ATPase"/>
</dbReference>
<feature type="transmembrane region" description="Helical" evidence="9">
    <location>
        <begin position="967"/>
        <end position="991"/>
    </location>
</feature>
<evidence type="ECO:0000256" key="5">
    <source>
        <dbReference type="ARBA" id="ARBA00022741"/>
    </source>
</evidence>
<dbReference type="PANTHER" id="PTHR48041:SF118">
    <property type="entry name" value="ATP-BINDING CASSETTE TRANSPORTER (ABC TRANSPORTER) FAMILY G MEMBER 16"/>
    <property type="match status" value="1"/>
</dbReference>
<keyword evidence="7 9" id="KW-1133">Transmembrane helix</keyword>
<feature type="transmembrane region" description="Helical" evidence="9">
    <location>
        <begin position="923"/>
        <end position="946"/>
    </location>
</feature>
<proteinExistence type="inferred from homology"/>
<evidence type="ECO:0000256" key="9">
    <source>
        <dbReference type="SAM" id="Phobius"/>
    </source>
</evidence>
<keyword evidence="12" id="KW-1185">Reference proteome</keyword>
<evidence type="ECO:0000256" key="8">
    <source>
        <dbReference type="ARBA" id="ARBA00023136"/>
    </source>
</evidence>
<keyword evidence="3" id="KW-0813">Transport</keyword>
<dbReference type="InterPro" id="IPR050352">
    <property type="entry name" value="ABCG_transporters"/>
</dbReference>
<feature type="transmembrane region" description="Helical" evidence="9">
    <location>
        <begin position="445"/>
        <end position="469"/>
    </location>
</feature>
<evidence type="ECO:0000313" key="12">
    <source>
        <dbReference type="Proteomes" id="UP001562425"/>
    </source>
</evidence>
<sequence>MQSSKTLDVTIPLVSKETQLSFNGLTYSASRVKPILDNISGTFRSGRLTAIIGPSGAGKSSLLNALSGLRAKGVHGTILINNEIQDQQQYRRLVTYNTQEVALLPNLTVRETLEYAVDLRTRSSSTKKQKIVQDIIAVLALQKCINTQARLLSGGERKRLSIGQDLISNPKIMLFDEPTSGLDSESSYQMVSYLKELTKQDRCVISVIHQPSSDLLELFDDLYVLSDGKCMYSGSLHDLIPWFESVGLVCPQYYNRADFVVKLASTSNPDKSKIYQLMYQMESVNKDKPPALLPSEQNRPKGRQYPTSAFNQLITLTRRTTLGTVRNFSLSVLRFIGLIIFSLFMGLIYRDIGKDASNIISNTAFINLSLANIVFVNSVAVILSFPTEASVFLREYRANCYSVAAYYCSKLFADFIPMMAGNCCFFTIGYFLTGQPAELERFLGYGLVVLLMGWFAQIYGICSGCVFSIEIGTFLMPSSLLPMLLFGGFFIRFDELSVALKPLVYTSPFGYAFKAIGQALYGNNRTDVGVQAITGRTYTNPTKLSSGLVTMQPVESDHVTIPLVSTGNGSTNRGETKLSFSGISYTIARRHGPKQVLDQLSGTFRSGQLAAIIGPSGAGKTSLLNVLGGFRPRDVRGSILINDQELSVGSYRAKVAYNTQQIALLPNITVKETLEFAVDLRTRYGKSKVRKRKTVEDVIALLGLDKCAHSQVRVISGGERKRLSIAQELISEPKIMLFDEPTSGLDSEASYQVVSYLRELARQDRCVVSVVHQPSSDLLELFDDIYVLSSGRCMYRGSLDGMIPYFENVGLVCPQYYNRADFVLKITSPSKPEISKVYQSMHQMESIVDNVQTKPKTRSPKPGSQYPTSHWHQFITLTRRSALSTIRNYILSILRLGGLILLGAMIGIIYFDIGKDASKIISNTAFICISLALVVFINAVAVVLSFPMEMTVLTREHQANCYSIAAYYFAKLTTDFVPMIIGNACFHTITYYMTGQPVELDRFLRFGVILLLTGWFGQIFGLFGGSTFSIQLAPFVVPVAILTMVLFGGFFIRFNELVPFLRPLIHLSPFKYAFEGVAQAVYGFNRTDLACSAGSDDARVCPFQTGDQVLAMLDMDQADYGVDVGGLAVIVGVMHVVVYVCLWVKVR</sequence>
<evidence type="ECO:0000256" key="1">
    <source>
        <dbReference type="ARBA" id="ARBA00004141"/>
    </source>
</evidence>
<feature type="transmembrane region" description="Helical" evidence="9">
    <location>
        <begin position="1035"/>
        <end position="1054"/>
    </location>
</feature>
<evidence type="ECO:0000256" key="2">
    <source>
        <dbReference type="ARBA" id="ARBA00005814"/>
    </source>
</evidence>
<feature type="transmembrane region" description="Helical" evidence="9">
    <location>
        <begin position="889"/>
        <end position="911"/>
    </location>
</feature>
<dbReference type="SUPFAM" id="SSF52540">
    <property type="entry name" value="P-loop containing nucleoside triphosphate hydrolases"/>
    <property type="match status" value="2"/>
</dbReference>
<dbReference type="InterPro" id="IPR027417">
    <property type="entry name" value="P-loop_NTPase"/>
</dbReference>
<organism evidence="11 12">
    <name type="scientific">Culex pipiens pipiens</name>
    <name type="common">Northern house mosquito</name>
    <dbReference type="NCBI Taxonomy" id="38569"/>
    <lineage>
        <taxon>Eukaryota</taxon>
        <taxon>Metazoa</taxon>
        <taxon>Ecdysozoa</taxon>
        <taxon>Arthropoda</taxon>
        <taxon>Hexapoda</taxon>
        <taxon>Insecta</taxon>
        <taxon>Pterygota</taxon>
        <taxon>Neoptera</taxon>
        <taxon>Endopterygota</taxon>
        <taxon>Diptera</taxon>
        <taxon>Nematocera</taxon>
        <taxon>Culicoidea</taxon>
        <taxon>Culicidae</taxon>
        <taxon>Culicinae</taxon>
        <taxon>Culicini</taxon>
        <taxon>Culex</taxon>
        <taxon>Culex</taxon>
    </lineage>
</organism>
<dbReference type="PROSITE" id="PS00211">
    <property type="entry name" value="ABC_TRANSPORTER_1"/>
    <property type="match status" value="2"/>
</dbReference>
<evidence type="ECO:0000256" key="3">
    <source>
        <dbReference type="ARBA" id="ARBA00022448"/>
    </source>
</evidence>
<dbReference type="SMART" id="SM00382">
    <property type="entry name" value="AAA"/>
    <property type="match status" value="2"/>
</dbReference>
<evidence type="ECO:0000313" key="11">
    <source>
        <dbReference type="EMBL" id="KAL1380619.1"/>
    </source>
</evidence>
<keyword evidence="6" id="KW-0067">ATP-binding</keyword>
<protein>
    <recommendedName>
        <fullName evidence="10">ABC transporter domain-containing protein</fullName>
    </recommendedName>
</protein>
<dbReference type="AlphaFoldDB" id="A0ABD1CYE3"/>
<dbReference type="GO" id="GO:0005524">
    <property type="term" value="F:ATP binding"/>
    <property type="evidence" value="ECO:0007669"/>
    <property type="project" value="UniProtKB-KW"/>
</dbReference>
<feature type="transmembrane region" description="Helical" evidence="9">
    <location>
        <begin position="1124"/>
        <end position="1144"/>
    </location>
</feature>
<comment type="subcellular location">
    <subcellularLocation>
        <location evidence="1">Membrane</location>
        <topology evidence="1">Multi-pass membrane protein</topology>
    </subcellularLocation>
</comment>
<evidence type="ECO:0000256" key="7">
    <source>
        <dbReference type="ARBA" id="ARBA00022989"/>
    </source>
</evidence>
<feature type="transmembrane region" description="Helical" evidence="9">
    <location>
        <begin position="415"/>
        <end position="433"/>
    </location>
</feature>
<dbReference type="Pfam" id="PF01061">
    <property type="entry name" value="ABC2_membrane"/>
    <property type="match status" value="2"/>
</dbReference>
<comment type="similarity">
    <text evidence="2">Belongs to the ABC transporter superfamily. ABCG family. Eye pigment precursor importer (TC 3.A.1.204) subfamily.</text>
</comment>
<comment type="caution">
    <text evidence="11">The sequence shown here is derived from an EMBL/GenBank/DDBJ whole genome shotgun (WGS) entry which is preliminary data.</text>
</comment>
<dbReference type="PROSITE" id="PS50893">
    <property type="entry name" value="ABC_TRANSPORTER_2"/>
    <property type="match status" value="2"/>
</dbReference>
<feature type="transmembrane region" description="Helical" evidence="9">
    <location>
        <begin position="475"/>
        <end position="493"/>
    </location>
</feature>
<feature type="transmembrane region" description="Helical" evidence="9">
    <location>
        <begin position="1003"/>
        <end position="1023"/>
    </location>
</feature>
<evidence type="ECO:0000256" key="6">
    <source>
        <dbReference type="ARBA" id="ARBA00022840"/>
    </source>
</evidence>
<dbReference type="Gene3D" id="3.40.50.300">
    <property type="entry name" value="P-loop containing nucleotide triphosphate hydrolases"/>
    <property type="match status" value="2"/>
</dbReference>
<dbReference type="PANTHER" id="PTHR48041">
    <property type="entry name" value="ABC TRANSPORTER G FAMILY MEMBER 28"/>
    <property type="match status" value="1"/>
</dbReference>
<accession>A0ABD1CYE3</accession>
<dbReference type="InterPro" id="IPR013525">
    <property type="entry name" value="ABC2_TM"/>
</dbReference>
<reference evidence="11 12" key="1">
    <citation type="submission" date="2024-05" db="EMBL/GenBank/DDBJ databases">
        <title>Culex pipiens pipiens assembly and annotation.</title>
        <authorList>
            <person name="Alout H."/>
            <person name="Durand T."/>
        </authorList>
    </citation>
    <scope>NUCLEOTIDE SEQUENCE [LARGE SCALE GENOMIC DNA]</scope>
    <source>
        <strain evidence="11">HA-2024</strain>
        <tissue evidence="11">Whole body</tissue>
    </source>
</reference>
<feature type="transmembrane region" description="Helical" evidence="9">
    <location>
        <begin position="364"/>
        <end position="385"/>
    </location>
</feature>
<keyword evidence="4 9" id="KW-0812">Transmembrane</keyword>